<dbReference type="Proteomes" id="UP000694892">
    <property type="component" value="Chromosome 2L"/>
</dbReference>
<gene>
    <name evidence="1" type="ORF">XELAEV_18012967mg</name>
</gene>
<evidence type="ECO:0000313" key="2">
    <source>
        <dbReference type="Proteomes" id="UP000694892"/>
    </source>
</evidence>
<sequence length="66" mass="7499">MDQLNYKPHINQFHIEPPHLSLLAPRGQTHYSSSTVSTTNKEEIILQWGIGLAESKTFTVTLMIFS</sequence>
<dbReference type="EMBL" id="CM004468">
    <property type="protein sequence ID" value="OCT95280.1"/>
    <property type="molecule type" value="Genomic_DNA"/>
</dbReference>
<dbReference type="AlphaFoldDB" id="A0A974DPY2"/>
<name>A0A974DPY2_XENLA</name>
<proteinExistence type="predicted"/>
<accession>A0A974DPY2</accession>
<organism evidence="1 2">
    <name type="scientific">Xenopus laevis</name>
    <name type="common">African clawed frog</name>
    <dbReference type="NCBI Taxonomy" id="8355"/>
    <lineage>
        <taxon>Eukaryota</taxon>
        <taxon>Metazoa</taxon>
        <taxon>Chordata</taxon>
        <taxon>Craniata</taxon>
        <taxon>Vertebrata</taxon>
        <taxon>Euteleostomi</taxon>
        <taxon>Amphibia</taxon>
        <taxon>Batrachia</taxon>
        <taxon>Anura</taxon>
        <taxon>Pipoidea</taxon>
        <taxon>Pipidae</taxon>
        <taxon>Xenopodinae</taxon>
        <taxon>Xenopus</taxon>
        <taxon>Xenopus</taxon>
    </lineage>
</organism>
<evidence type="ECO:0000313" key="1">
    <source>
        <dbReference type="EMBL" id="OCT95280.1"/>
    </source>
</evidence>
<reference evidence="2" key="1">
    <citation type="journal article" date="2016" name="Nature">
        <title>Genome evolution in the allotetraploid frog Xenopus laevis.</title>
        <authorList>
            <person name="Session A.M."/>
            <person name="Uno Y."/>
            <person name="Kwon T."/>
            <person name="Chapman J.A."/>
            <person name="Toyoda A."/>
            <person name="Takahashi S."/>
            <person name="Fukui A."/>
            <person name="Hikosaka A."/>
            <person name="Suzuki A."/>
            <person name="Kondo M."/>
            <person name="van Heeringen S.J."/>
            <person name="Quigley I."/>
            <person name="Heinz S."/>
            <person name="Ogino H."/>
            <person name="Ochi H."/>
            <person name="Hellsten U."/>
            <person name="Lyons J.B."/>
            <person name="Simakov O."/>
            <person name="Putnam N."/>
            <person name="Stites J."/>
            <person name="Kuroki Y."/>
            <person name="Tanaka T."/>
            <person name="Michiue T."/>
            <person name="Watanabe M."/>
            <person name="Bogdanovic O."/>
            <person name="Lister R."/>
            <person name="Georgiou G."/>
            <person name="Paranjpe S.S."/>
            <person name="van Kruijsbergen I."/>
            <person name="Shu S."/>
            <person name="Carlson J."/>
            <person name="Kinoshita T."/>
            <person name="Ohta Y."/>
            <person name="Mawaribuchi S."/>
            <person name="Jenkins J."/>
            <person name="Grimwood J."/>
            <person name="Schmutz J."/>
            <person name="Mitros T."/>
            <person name="Mozaffari S.V."/>
            <person name="Suzuki Y."/>
            <person name="Haramoto Y."/>
            <person name="Yamamoto T.S."/>
            <person name="Takagi C."/>
            <person name="Heald R."/>
            <person name="Miller K."/>
            <person name="Haudenschild C."/>
            <person name="Kitzman J."/>
            <person name="Nakayama T."/>
            <person name="Izutsu Y."/>
            <person name="Robert J."/>
            <person name="Fortriede J."/>
            <person name="Burns K."/>
            <person name="Lotay V."/>
            <person name="Karimi K."/>
            <person name="Yasuoka Y."/>
            <person name="Dichmann D.S."/>
            <person name="Flajnik M.F."/>
            <person name="Houston D.W."/>
            <person name="Shendure J."/>
            <person name="DuPasquier L."/>
            <person name="Vize P.D."/>
            <person name="Zorn A.M."/>
            <person name="Ito M."/>
            <person name="Marcotte E.M."/>
            <person name="Wallingford J.B."/>
            <person name="Ito Y."/>
            <person name="Asashima M."/>
            <person name="Ueno N."/>
            <person name="Matsuda Y."/>
            <person name="Veenstra G.J."/>
            <person name="Fujiyama A."/>
            <person name="Harland R.M."/>
            <person name="Taira M."/>
            <person name="Rokhsar D.S."/>
        </authorList>
    </citation>
    <scope>NUCLEOTIDE SEQUENCE [LARGE SCALE GENOMIC DNA]</scope>
    <source>
        <strain evidence="2">J</strain>
    </source>
</reference>
<protein>
    <submittedName>
        <fullName evidence="1">Uncharacterized protein</fullName>
    </submittedName>
</protein>